<feature type="transmembrane region" description="Helical" evidence="9">
    <location>
        <begin position="38"/>
        <end position="56"/>
    </location>
</feature>
<dbReference type="RefSeq" id="WP_057777850.1">
    <property type="nucleotide sequence ID" value="NZ_AYYY01000011.1"/>
</dbReference>
<feature type="coiled-coil region" evidence="8">
    <location>
        <begin position="97"/>
        <end position="135"/>
    </location>
</feature>
<evidence type="ECO:0000256" key="1">
    <source>
        <dbReference type="ARBA" id="ARBA00004141"/>
    </source>
</evidence>
<dbReference type="OrthoDB" id="9785285at2"/>
<dbReference type="AlphaFoldDB" id="A0A0R2AD51"/>
<evidence type="ECO:0000256" key="4">
    <source>
        <dbReference type="ARBA" id="ARBA00022989"/>
    </source>
</evidence>
<keyword evidence="5" id="KW-0406">Ion transport</keyword>
<accession>A0A0R2AD51</accession>
<evidence type="ECO:0000256" key="2">
    <source>
        <dbReference type="ARBA" id="ARBA00022448"/>
    </source>
</evidence>
<keyword evidence="2" id="KW-0813">Transport</keyword>
<dbReference type="SUPFAM" id="SSF81324">
    <property type="entry name" value="Voltage-gated potassium channels"/>
    <property type="match status" value="1"/>
</dbReference>
<sequence length="139" mass="15661">MRRKIVKFFKTDGFIYLIYVYIIALIGASITFAISEKVHLATAFWWGIVTTTTVGYGDISPHTTVGKIAAVVLMFIGISFIGMLTSAITTYFGSSNLDQSEHEILSKMEELRTENEQLTQKIDTLTQMIQKDHENKSET</sequence>
<dbReference type="STRING" id="1423813.FC26_GL000905"/>
<dbReference type="Proteomes" id="UP000051733">
    <property type="component" value="Unassembled WGS sequence"/>
</dbReference>
<keyword evidence="12" id="KW-1185">Reference proteome</keyword>
<evidence type="ECO:0000256" key="8">
    <source>
        <dbReference type="SAM" id="Coils"/>
    </source>
</evidence>
<keyword evidence="8" id="KW-0175">Coiled coil</keyword>
<dbReference type="InterPro" id="IPR013099">
    <property type="entry name" value="K_chnl_dom"/>
</dbReference>
<keyword evidence="7" id="KW-0407">Ion channel</keyword>
<feature type="domain" description="Potassium channel" evidence="10">
    <location>
        <begin position="22"/>
        <end position="92"/>
    </location>
</feature>
<evidence type="ECO:0000256" key="3">
    <source>
        <dbReference type="ARBA" id="ARBA00022692"/>
    </source>
</evidence>
<reference evidence="11 12" key="1">
    <citation type="journal article" date="2015" name="Genome Announc.">
        <title>Expanding the biotechnology potential of lactobacilli through comparative genomics of 213 strains and associated genera.</title>
        <authorList>
            <person name="Sun Z."/>
            <person name="Harris H.M."/>
            <person name="McCann A."/>
            <person name="Guo C."/>
            <person name="Argimon S."/>
            <person name="Zhang W."/>
            <person name="Yang X."/>
            <person name="Jeffery I.B."/>
            <person name="Cooney J.C."/>
            <person name="Kagawa T.F."/>
            <person name="Liu W."/>
            <person name="Song Y."/>
            <person name="Salvetti E."/>
            <person name="Wrobel A."/>
            <person name="Rasinkangas P."/>
            <person name="Parkhill J."/>
            <person name="Rea M.C."/>
            <person name="O'Sullivan O."/>
            <person name="Ritari J."/>
            <person name="Douillard F.P."/>
            <person name="Paul Ross R."/>
            <person name="Yang R."/>
            <person name="Briner A.E."/>
            <person name="Felis G.E."/>
            <person name="de Vos W.M."/>
            <person name="Barrangou R."/>
            <person name="Klaenhammer T.R."/>
            <person name="Caufield P.W."/>
            <person name="Cui Y."/>
            <person name="Zhang H."/>
            <person name="O'Toole P.W."/>
        </authorList>
    </citation>
    <scope>NUCLEOTIDE SEQUENCE [LARGE SCALE GENOMIC DNA]</scope>
    <source>
        <strain evidence="11 12">DSM 20634</strain>
    </source>
</reference>
<evidence type="ECO:0000259" key="10">
    <source>
        <dbReference type="Pfam" id="PF07885"/>
    </source>
</evidence>
<evidence type="ECO:0000256" key="7">
    <source>
        <dbReference type="ARBA" id="ARBA00023303"/>
    </source>
</evidence>
<feature type="transmembrane region" description="Helical" evidence="9">
    <location>
        <begin position="12"/>
        <end position="32"/>
    </location>
</feature>
<dbReference type="GO" id="GO:0008076">
    <property type="term" value="C:voltage-gated potassium channel complex"/>
    <property type="evidence" value="ECO:0007669"/>
    <property type="project" value="InterPro"/>
</dbReference>
<comment type="subcellular location">
    <subcellularLocation>
        <location evidence="1">Membrane</location>
        <topology evidence="1">Multi-pass membrane protein</topology>
    </subcellularLocation>
</comment>
<gene>
    <name evidence="11" type="ORF">FC26_GL000905</name>
</gene>
<protein>
    <submittedName>
        <fullName evidence="11">Potassium ion channel protein</fullName>
    </submittedName>
</protein>
<dbReference type="PRINTS" id="PR00169">
    <property type="entry name" value="KCHANNEL"/>
</dbReference>
<dbReference type="Gene3D" id="1.10.287.70">
    <property type="match status" value="1"/>
</dbReference>
<dbReference type="EMBL" id="AYYY01000011">
    <property type="protein sequence ID" value="KRM62171.1"/>
    <property type="molecule type" value="Genomic_DNA"/>
</dbReference>
<keyword evidence="6 9" id="KW-0472">Membrane</keyword>
<evidence type="ECO:0000256" key="9">
    <source>
        <dbReference type="SAM" id="Phobius"/>
    </source>
</evidence>
<dbReference type="PATRIC" id="fig|1423813.3.peg.928"/>
<dbReference type="GO" id="GO:0005249">
    <property type="term" value="F:voltage-gated potassium channel activity"/>
    <property type="evidence" value="ECO:0007669"/>
    <property type="project" value="InterPro"/>
</dbReference>
<evidence type="ECO:0000256" key="5">
    <source>
        <dbReference type="ARBA" id="ARBA00023065"/>
    </source>
</evidence>
<dbReference type="PANTHER" id="PTHR11537">
    <property type="entry name" value="VOLTAGE-GATED POTASSIUM CHANNEL"/>
    <property type="match status" value="1"/>
</dbReference>
<dbReference type="GO" id="GO:0001508">
    <property type="term" value="P:action potential"/>
    <property type="evidence" value="ECO:0007669"/>
    <property type="project" value="TreeGrafter"/>
</dbReference>
<keyword evidence="3 9" id="KW-0812">Transmembrane</keyword>
<evidence type="ECO:0000256" key="6">
    <source>
        <dbReference type="ARBA" id="ARBA00023136"/>
    </source>
</evidence>
<dbReference type="InterPro" id="IPR028325">
    <property type="entry name" value="VG_K_chnl"/>
</dbReference>
<name>A0A0R2AD51_9LACO</name>
<dbReference type="Pfam" id="PF07885">
    <property type="entry name" value="Ion_trans_2"/>
    <property type="match status" value="1"/>
</dbReference>
<comment type="caution">
    <text evidence="11">The sequence shown here is derived from an EMBL/GenBank/DDBJ whole genome shotgun (WGS) entry which is preliminary data.</text>
</comment>
<proteinExistence type="predicted"/>
<evidence type="ECO:0000313" key="12">
    <source>
        <dbReference type="Proteomes" id="UP000051733"/>
    </source>
</evidence>
<feature type="transmembrane region" description="Helical" evidence="9">
    <location>
        <begin position="68"/>
        <end position="92"/>
    </location>
</feature>
<dbReference type="PANTHER" id="PTHR11537:SF254">
    <property type="entry name" value="POTASSIUM VOLTAGE-GATED CHANNEL PROTEIN SHAB"/>
    <property type="match status" value="1"/>
</dbReference>
<organism evidence="11 12">
    <name type="scientific">Paucilactobacillus vaccinostercus DSM 20634</name>
    <dbReference type="NCBI Taxonomy" id="1423813"/>
    <lineage>
        <taxon>Bacteria</taxon>
        <taxon>Bacillati</taxon>
        <taxon>Bacillota</taxon>
        <taxon>Bacilli</taxon>
        <taxon>Lactobacillales</taxon>
        <taxon>Lactobacillaceae</taxon>
        <taxon>Paucilactobacillus</taxon>
    </lineage>
</organism>
<evidence type="ECO:0000313" key="11">
    <source>
        <dbReference type="EMBL" id="KRM62171.1"/>
    </source>
</evidence>
<keyword evidence="4 9" id="KW-1133">Transmembrane helix</keyword>